<dbReference type="SUPFAM" id="SSF53659">
    <property type="entry name" value="Isocitrate/Isopropylmalate dehydrogenase-like"/>
    <property type="match status" value="1"/>
</dbReference>
<dbReference type="STRING" id="1317121.ATO11_12735"/>
<accession>A0A0L1JNG9</accession>
<dbReference type="InterPro" id="IPR019818">
    <property type="entry name" value="IsoCit/isopropylmalate_DH_CS"/>
</dbReference>
<dbReference type="Pfam" id="PF00180">
    <property type="entry name" value="Iso_dh"/>
    <property type="match status" value="1"/>
</dbReference>
<dbReference type="OrthoDB" id="9767905at2"/>
<evidence type="ECO:0000313" key="8">
    <source>
        <dbReference type="EMBL" id="KNG93306.1"/>
    </source>
</evidence>
<evidence type="ECO:0000256" key="1">
    <source>
        <dbReference type="ARBA" id="ARBA00001936"/>
    </source>
</evidence>
<dbReference type="SMART" id="SM01329">
    <property type="entry name" value="Iso_dh"/>
    <property type="match status" value="1"/>
</dbReference>
<dbReference type="PROSITE" id="PS00470">
    <property type="entry name" value="IDH_IMDH"/>
    <property type="match status" value="1"/>
</dbReference>
<dbReference type="GO" id="GO:0051287">
    <property type="term" value="F:NAD binding"/>
    <property type="evidence" value="ECO:0007669"/>
    <property type="project" value="InterPro"/>
</dbReference>
<keyword evidence="9" id="KW-1185">Reference proteome</keyword>
<comment type="cofactor">
    <cofactor evidence="1">
        <name>Mn(2+)</name>
        <dbReference type="ChEBI" id="CHEBI:29035"/>
    </cofactor>
</comment>
<evidence type="ECO:0000256" key="4">
    <source>
        <dbReference type="ARBA" id="ARBA00023002"/>
    </source>
</evidence>
<sequence>MTEAAHIAVIPGDGIGVEVTEAALHLADRALARVGLPALRRDVIAAGAEYYKKTGQDIEPDGEARAGRGEAIFLGAIGLPSVRHADGTEISPHLRLRDLFQLYAGVRPVKAYPNAPQRLADPRAAGLDLVILRESTEGLFYSAAVHGRAEVFGDEAVHDIMRISRTTTEKLHRFGFRLAEKRRARGRPGVLTCVDKANVFTSQAFFRKIYDEVAGDFPDAKRAYAYVDAMALDLVRKPWEADVLVMENIFGDILSDLAGGLVGGMGMAACGEYGDDHALFQPAHGSAPDIMGQDKANPLAAVLSGAMMLEWLGERRDEPAYDGAARLIEAAVERGFAEGELRPMEFGGDMGCRAMVAALEARI</sequence>
<evidence type="ECO:0000256" key="3">
    <source>
        <dbReference type="ARBA" id="ARBA00022723"/>
    </source>
</evidence>
<evidence type="ECO:0000256" key="5">
    <source>
        <dbReference type="ARBA" id="ARBA00023027"/>
    </source>
</evidence>
<reference evidence="8 9" key="1">
    <citation type="journal article" date="2015" name="Int. J. Syst. Evol. Microbiol.">
        <title>Aestuariivita atlantica sp. nov., isolated from deep sea sediment of the Atlantic Ocean.</title>
        <authorList>
            <person name="Li G."/>
            <person name="Lai Q."/>
            <person name="Du Y."/>
            <person name="Liu X."/>
            <person name="Sun F."/>
            <person name="Shao Z."/>
        </authorList>
    </citation>
    <scope>NUCLEOTIDE SEQUENCE [LARGE SCALE GENOMIC DNA]</scope>
    <source>
        <strain evidence="8 9">22II-S11-z3</strain>
    </source>
</reference>
<feature type="domain" description="Isopropylmalate dehydrogenase-like" evidence="7">
    <location>
        <begin position="6"/>
        <end position="359"/>
    </location>
</feature>
<comment type="caution">
    <text evidence="8">The sequence shown here is derived from an EMBL/GenBank/DDBJ whole genome shotgun (WGS) entry which is preliminary data.</text>
</comment>
<proteinExistence type="predicted"/>
<dbReference type="EMBL" id="AQQZ01000005">
    <property type="protein sequence ID" value="KNG93306.1"/>
    <property type="molecule type" value="Genomic_DNA"/>
</dbReference>
<evidence type="ECO:0000256" key="6">
    <source>
        <dbReference type="ARBA" id="ARBA00023211"/>
    </source>
</evidence>
<comment type="cofactor">
    <cofactor evidence="2">
        <name>Mg(2+)</name>
        <dbReference type="ChEBI" id="CHEBI:18420"/>
    </cofactor>
</comment>
<organism evidence="8 9">
    <name type="scientific">Pseudaestuariivita atlantica</name>
    <dbReference type="NCBI Taxonomy" id="1317121"/>
    <lineage>
        <taxon>Bacteria</taxon>
        <taxon>Pseudomonadati</taxon>
        <taxon>Pseudomonadota</taxon>
        <taxon>Alphaproteobacteria</taxon>
        <taxon>Rhodobacterales</taxon>
        <taxon>Paracoccaceae</taxon>
        <taxon>Pseudaestuariivita</taxon>
    </lineage>
</organism>
<keyword evidence="4" id="KW-0560">Oxidoreductase</keyword>
<dbReference type="InterPro" id="IPR024084">
    <property type="entry name" value="IsoPropMal-DH-like_dom"/>
</dbReference>
<dbReference type="PANTHER" id="PTHR43275">
    <property type="entry name" value="D-MALATE DEHYDROGENASE [DECARBOXYLATING]"/>
    <property type="match status" value="1"/>
</dbReference>
<evidence type="ECO:0000313" key="9">
    <source>
        <dbReference type="Proteomes" id="UP000036938"/>
    </source>
</evidence>
<dbReference type="Gene3D" id="3.40.718.10">
    <property type="entry name" value="Isopropylmalate Dehydrogenase"/>
    <property type="match status" value="1"/>
</dbReference>
<dbReference type="PATRIC" id="fig|1317121.7.peg.3257"/>
<gene>
    <name evidence="8" type="ORF">ATO11_12735</name>
</gene>
<dbReference type="PANTHER" id="PTHR43275:SF1">
    <property type="entry name" value="D-MALATE DEHYDROGENASE [DECARBOXYLATING]"/>
    <property type="match status" value="1"/>
</dbReference>
<evidence type="ECO:0000259" key="7">
    <source>
        <dbReference type="SMART" id="SM01329"/>
    </source>
</evidence>
<name>A0A0L1JNG9_9RHOB</name>
<dbReference type="AlphaFoldDB" id="A0A0L1JNG9"/>
<keyword evidence="6" id="KW-0464">Manganese</keyword>
<keyword evidence="5" id="KW-0520">NAD</keyword>
<dbReference type="GO" id="GO:0016616">
    <property type="term" value="F:oxidoreductase activity, acting on the CH-OH group of donors, NAD or NADP as acceptor"/>
    <property type="evidence" value="ECO:0007669"/>
    <property type="project" value="InterPro"/>
</dbReference>
<dbReference type="RefSeq" id="WP_050531270.1">
    <property type="nucleotide sequence ID" value="NZ_AQQZ01000005.1"/>
</dbReference>
<evidence type="ECO:0000256" key="2">
    <source>
        <dbReference type="ARBA" id="ARBA00001946"/>
    </source>
</evidence>
<dbReference type="GO" id="GO:0000287">
    <property type="term" value="F:magnesium ion binding"/>
    <property type="evidence" value="ECO:0007669"/>
    <property type="project" value="InterPro"/>
</dbReference>
<keyword evidence="3" id="KW-0479">Metal-binding</keyword>
<dbReference type="InterPro" id="IPR050501">
    <property type="entry name" value="ICDH/IPMDH"/>
</dbReference>
<protein>
    <submittedName>
        <fullName evidence="8">3-isopropylmalate dehydrogenase</fullName>
    </submittedName>
</protein>
<dbReference type="Proteomes" id="UP000036938">
    <property type="component" value="Unassembled WGS sequence"/>
</dbReference>